<accession>A0A385PZW8</accession>
<keyword evidence="2" id="KW-1185">Reference proteome</keyword>
<evidence type="ECO:0000313" key="2">
    <source>
        <dbReference type="Proteomes" id="UP000265562"/>
    </source>
</evidence>
<sequence length="195" mass="21827">MNLYRRGVLMKRGYLIAIIMMLLLLSGCGIKSHSYNPDESSIFLSKDGTIMSALVQEIDTKAKSEDLENFANTEIEDFNSLNAQNQVKLEFAGIRRNTAKLMFSYSSFECMKEFGKFTQDNSFDLKSAAVYKLSDIDVSSMDSVNIPEGVNGKYIAIIDGKAKVYVDGKITYVSNNMEFSGNTAKVDGFNYIIFK</sequence>
<dbReference type="AlphaFoldDB" id="A0A385PZW8"/>
<name>A0A385PZW8_9FIRM</name>
<dbReference type="EMBL" id="CP032364">
    <property type="protein sequence ID" value="AYA98944.1"/>
    <property type="molecule type" value="Genomic_DNA"/>
</dbReference>
<protein>
    <recommendedName>
        <fullName evidence="3">Lipoprotein</fullName>
    </recommendedName>
</protein>
<evidence type="ECO:0000313" key="1">
    <source>
        <dbReference type="EMBL" id="AYA98944.1"/>
    </source>
</evidence>
<reference evidence="1 2" key="1">
    <citation type="submission" date="2018-09" db="EMBL/GenBank/DDBJ databases">
        <title>Genome sequencing of Lachnoanaerobaculum umeaense DSM 23576.</title>
        <authorList>
            <person name="Kook J.-K."/>
            <person name="Park S.-N."/>
            <person name="Lim Y.K."/>
        </authorList>
    </citation>
    <scope>NUCLEOTIDE SEQUENCE [LARGE SCALE GENOMIC DNA]</scope>
    <source>
        <strain evidence="2">DSM 23576 \ CCUG 58757</strain>
    </source>
</reference>
<dbReference type="Proteomes" id="UP000265562">
    <property type="component" value="Chromosome"/>
</dbReference>
<proteinExistence type="predicted"/>
<dbReference type="PROSITE" id="PS51257">
    <property type="entry name" value="PROKAR_LIPOPROTEIN"/>
    <property type="match status" value="1"/>
</dbReference>
<dbReference type="KEGG" id="lua:D4A81_02770"/>
<organism evidence="1 2">
    <name type="scientific">Lachnoanaerobaculum umeaense</name>
    <dbReference type="NCBI Taxonomy" id="617123"/>
    <lineage>
        <taxon>Bacteria</taxon>
        <taxon>Bacillati</taxon>
        <taxon>Bacillota</taxon>
        <taxon>Clostridia</taxon>
        <taxon>Lachnospirales</taxon>
        <taxon>Lachnospiraceae</taxon>
        <taxon>Lachnoanaerobaculum</taxon>
    </lineage>
</organism>
<evidence type="ECO:0008006" key="3">
    <source>
        <dbReference type="Google" id="ProtNLM"/>
    </source>
</evidence>
<gene>
    <name evidence="1" type="ORF">D4A81_02770</name>
</gene>
<dbReference type="OrthoDB" id="2040650at2"/>
<dbReference type="RefSeq" id="WP_111525239.1">
    <property type="nucleotide sequence ID" value="NZ_CP032364.1"/>
</dbReference>